<reference evidence="7 8" key="1">
    <citation type="submission" date="2018-10" db="EMBL/GenBank/DDBJ databases">
        <title>Fifty Aureobasidium pullulans genomes reveal a recombining polyextremotolerant generalist.</title>
        <authorList>
            <person name="Gostincar C."/>
            <person name="Turk M."/>
            <person name="Zajc J."/>
            <person name="Gunde-Cimerman N."/>
        </authorList>
    </citation>
    <scope>NUCLEOTIDE SEQUENCE [LARGE SCALE GENOMIC DNA]</scope>
    <source>
        <strain evidence="7 8">EXF-3403</strain>
    </source>
</reference>
<evidence type="ECO:0000256" key="1">
    <source>
        <dbReference type="ARBA" id="ARBA00022723"/>
    </source>
</evidence>
<feature type="domain" description="MYND-type" evidence="6">
    <location>
        <begin position="4"/>
        <end position="45"/>
    </location>
</feature>
<comment type="caution">
    <text evidence="7">The sequence shown here is derived from an EMBL/GenBank/DDBJ whole genome shotgun (WGS) entry which is preliminary data.</text>
</comment>
<dbReference type="SUPFAM" id="SSF144232">
    <property type="entry name" value="HIT/MYND zinc finger-like"/>
    <property type="match status" value="1"/>
</dbReference>
<dbReference type="PROSITE" id="PS01360">
    <property type="entry name" value="ZF_MYND_1"/>
    <property type="match status" value="1"/>
</dbReference>
<dbReference type="Gene3D" id="6.10.140.2220">
    <property type="match status" value="1"/>
</dbReference>
<evidence type="ECO:0000259" key="6">
    <source>
        <dbReference type="PROSITE" id="PS50865"/>
    </source>
</evidence>
<accession>A0A4S9YBV7</accession>
<dbReference type="InterPro" id="IPR002893">
    <property type="entry name" value="Znf_MYND"/>
</dbReference>
<keyword evidence="3" id="KW-0862">Zinc</keyword>
<dbReference type="Pfam" id="PF01753">
    <property type="entry name" value="zf-MYND"/>
    <property type="match status" value="1"/>
</dbReference>
<evidence type="ECO:0000256" key="5">
    <source>
        <dbReference type="SAM" id="MobiDB-lite"/>
    </source>
</evidence>
<evidence type="ECO:0000256" key="3">
    <source>
        <dbReference type="ARBA" id="ARBA00022833"/>
    </source>
</evidence>
<evidence type="ECO:0000313" key="7">
    <source>
        <dbReference type="EMBL" id="THZ88584.1"/>
    </source>
</evidence>
<protein>
    <submittedName>
        <fullName evidence="7">Zf-MYND-domain-containing protein</fullName>
    </submittedName>
</protein>
<dbReference type="PROSITE" id="PS50865">
    <property type="entry name" value="ZF_MYND_2"/>
    <property type="match status" value="1"/>
</dbReference>
<feature type="region of interest" description="Disordered" evidence="5">
    <location>
        <begin position="45"/>
        <end position="98"/>
    </location>
</feature>
<evidence type="ECO:0000256" key="4">
    <source>
        <dbReference type="PROSITE-ProRule" id="PRU00134"/>
    </source>
</evidence>
<sequence>MSSCANCGSAAPAGSTLKRCGGCTQASYCSRDCQKTHWKLHKTFCKQQQQKPQAEEEDEQEEDEQQEEDEDDYSEDDYSEDEDDYSEDEDEAEEDPRRPLTFLSAAPLPGLNLSIDGSPVQIVDLSNFDEDVDHTKLTAAQGAATVLYNWHPNALRAFLDVEKYPHMDFIIHEPRFGTSTHFITRHERSIMMGCVTKDQEWELQCNFGMPKSGRWVPQIALSWGDGVGNPEAITSLGRYWARDQFFQKRWKPYKDRTFELLIGVKRKDMDPDSLY</sequence>
<dbReference type="AlphaFoldDB" id="A0A4S9YBV7"/>
<evidence type="ECO:0000313" key="8">
    <source>
        <dbReference type="Proteomes" id="UP000310039"/>
    </source>
</evidence>
<dbReference type="GO" id="GO:0008270">
    <property type="term" value="F:zinc ion binding"/>
    <property type="evidence" value="ECO:0007669"/>
    <property type="project" value="UniProtKB-KW"/>
</dbReference>
<organism evidence="7 8">
    <name type="scientific">Aureobasidium pullulans</name>
    <name type="common">Black yeast</name>
    <name type="synonym">Pullularia pullulans</name>
    <dbReference type="NCBI Taxonomy" id="5580"/>
    <lineage>
        <taxon>Eukaryota</taxon>
        <taxon>Fungi</taxon>
        <taxon>Dikarya</taxon>
        <taxon>Ascomycota</taxon>
        <taxon>Pezizomycotina</taxon>
        <taxon>Dothideomycetes</taxon>
        <taxon>Dothideomycetidae</taxon>
        <taxon>Dothideales</taxon>
        <taxon>Saccotheciaceae</taxon>
        <taxon>Aureobasidium</taxon>
    </lineage>
</organism>
<dbReference type="EMBL" id="QZBT01000006">
    <property type="protein sequence ID" value="THZ88584.1"/>
    <property type="molecule type" value="Genomic_DNA"/>
</dbReference>
<feature type="compositionally biased region" description="Acidic residues" evidence="5">
    <location>
        <begin position="55"/>
        <end position="94"/>
    </location>
</feature>
<name>A0A4S9YBV7_AURPU</name>
<dbReference type="Proteomes" id="UP000310039">
    <property type="component" value="Unassembled WGS sequence"/>
</dbReference>
<keyword evidence="1" id="KW-0479">Metal-binding</keyword>
<proteinExistence type="predicted"/>
<keyword evidence="2 4" id="KW-0863">Zinc-finger</keyword>
<gene>
    <name evidence="7" type="ORF">D6C84_00811</name>
</gene>
<evidence type="ECO:0000256" key="2">
    <source>
        <dbReference type="ARBA" id="ARBA00022771"/>
    </source>
</evidence>